<evidence type="ECO:0008006" key="3">
    <source>
        <dbReference type="Google" id="ProtNLM"/>
    </source>
</evidence>
<dbReference type="PANTHER" id="PTHR34822:SF1">
    <property type="entry name" value="GRPB FAMILY PROTEIN"/>
    <property type="match status" value="1"/>
</dbReference>
<dbReference type="EMBL" id="PNQX01000001">
    <property type="protein sequence ID" value="PMQ21786.1"/>
    <property type="molecule type" value="Genomic_DNA"/>
</dbReference>
<dbReference type="AlphaFoldDB" id="A0A2N7S6M7"/>
<gene>
    <name evidence="1" type="ORF">CIK84_09760</name>
</gene>
<protein>
    <recommendedName>
        <fullName evidence="3">GrpB family protein</fullName>
    </recommendedName>
</protein>
<accession>A0A2N7S6M7</accession>
<evidence type="ECO:0000313" key="2">
    <source>
        <dbReference type="Proteomes" id="UP000235739"/>
    </source>
</evidence>
<dbReference type="PANTHER" id="PTHR34822">
    <property type="entry name" value="GRPB DOMAIN PROTEIN (AFU_ORTHOLOGUE AFUA_1G01530)"/>
    <property type="match status" value="1"/>
</dbReference>
<organism evidence="1 2">
    <name type="scientific">Glutamicibacter arilaitensis</name>
    <dbReference type="NCBI Taxonomy" id="256701"/>
    <lineage>
        <taxon>Bacteria</taxon>
        <taxon>Bacillati</taxon>
        <taxon>Actinomycetota</taxon>
        <taxon>Actinomycetes</taxon>
        <taxon>Micrococcales</taxon>
        <taxon>Micrococcaceae</taxon>
        <taxon>Glutamicibacter</taxon>
    </lineage>
</organism>
<name>A0A2N7S6M7_9MICC</name>
<dbReference type="InterPro" id="IPR007344">
    <property type="entry name" value="GrpB/CoaE"/>
</dbReference>
<sequence>MGENWIMTNEWFDKPGGEPVELKEADPLWPLVAAEWSNRIQSAIVPTVARIEHVGSTSIPGLIAKPVLDLQVSVPDINDESAYRPGLESLGLVLRQREPDHRFFRPRAGEPRVVHIHVCEEGSAWEHDVLRFREKLRADPNLAAEYATLKSGLADRYSTDRLSYNNGKRKMSSCVESLSCLQRNTRLF</sequence>
<dbReference type="SUPFAM" id="SSF81301">
    <property type="entry name" value="Nucleotidyltransferase"/>
    <property type="match status" value="1"/>
</dbReference>
<evidence type="ECO:0000313" key="1">
    <source>
        <dbReference type="EMBL" id="PMQ21786.1"/>
    </source>
</evidence>
<dbReference type="Pfam" id="PF04229">
    <property type="entry name" value="GrpB"/>
    <property type="match status" value="1"/>
</dbReference>
<proteinExistence type="predicted"/>
<dbReference type="InterPro" id="IPR043519">
    <property type="entry name" value="NT_sf"/>
</dbReference>
<dbReference type="Proteomes" id="UP000235739">
    <property type="component" value="Unassembled WGS sequence"/>
</dbReference>
<dbReference type="Gene3D" id="3.30.460.10">
    <property type="entry name" value="Beta Polymerase, domain 2"/>
    <property type="match status" value="1"/>
</dbReference>
<comment type="caution">
    <text evidence="1">The sequence shown here is derived from an EMBL/GenBank/DDBJ whole genome shotgun (WGS) entry which is preliminary data.</text>
</comment>
<reference evidence="1 2" key="1">
    <citation type="journal article" date="2017" name="Elife">
        <title>Extensive horizontal gene transfer in cheese-associated bacteria.</title>
        <authorList>
            <person name="Bonham K.S."/>
            <person name="Wolfe B.E."/>
            <person name="Dutton R.J."/>
        </authorList>
    </citation>
    <scope>NUCLEOTIDE SEQUENCE [LARGE SCALE GENOMIC DNA]</scope>
    <source>
        <strain evidence="1 2">JB182</strain>
    </source>
</reference>